<dbReference type="GO" id="GO:0004834">
    <property type="term" value="F:tryptophan synthase activity"/>
    <property type="evidence" value="ECO:0007669"/>
    <property type="project" value="UniProtKB-UniRule"/>
</dbReference>
<dbReference type="eggNOG" id="COG0133">
    <property type="taxonomic scope" value="Bacteria"/>
</dbReference>
<keyword evidence="6 11" id="KW-0822">Tryptophan biosynthesis</keyword>
<dbReference type="PANTHER" id="PTHR48077">
    <property type="entry name" value="TRYPTOPHAN SYNTHASE-RELATED"/>
    <property type="match status" value="1"/>
</dbReference>
<dbReference type="KEGG" id="dgg:DGI_0602"/>
<dbReference type="GO" id="GO:0005737">
    <property type="term" value="C:cytoplasm"/>
    <property type="evidence" value="ECO:0007669"/>
    <property type="project" value="TreeGrafter"/>
</dbReference>
<dbReference type="UniPathway" id="UPA00035">
    <property type="reaction ID" value="UER00044"/>
</dbReference>
<keyword evidence="5 11" id="KW-0028">Amino-acid biosynthesis</keyword>
<dbReference type="OrthoDB" id="9766131at2"/>
<dbReference type="EMBL" id="CP006585">
    <property type="protein sequence ID" value="AGW12510.1"/>
    <property type="molecule type" value="Genomic_DNA"/>
</dbReference>
<reference evidence="14" key="2">
    <citation type="submission" date="2013-07" db="EMBL/GenBank/DDBJ databases">
        <authorList>
            <person name="Morais-Silva F.O."/>
            <person name="Rezende A.M."/>
            <person name="Pimentel C."/>
            <person name="Resende D.M."/>
            <person name="Santos C.I."/>
            <person name="Clemente C."/>
            <person name="de Oliveira L.M."/>
            <person name="da Silva S.M."/>
            <person name="Costa D.A."/>
            <person name="Varela-Raposo A."/>
            <person name="Horacio E.C.A."/>
            <person name="Matos M."/>
            <person name="Flores O."/>
            <person name="Ruiz J.C."/>
            <person name="Rodrigues-Pousada C."/>
        </authorList>
    </citation>
    <scope>NUCLEOTIDE SEQUENCE [LARGE SCALE GENOMIC DNA]</scope>
    <source>
        <strain evidence="14">ATCC 19364 / DSM 1382 / NCIMB 9332 / VKM B-1759</strain>
    </source>
</reference>
<comment type="subunit">
    <text evidence="4 11">Tetramer of two alpha and two beta chains.</text>
</comment>
<dbReference type="EC" id="4.2.1.20" evidence="11"/>
<dbReference type="HOGENOM" id="CLU_016734_3_1_7"/>
<dbReference type="STRING" id="1121448.DGI_0602"/>
<dbReference type="FunFam" id="3.40.50.1100:FF:000001">
    <property type="entry name" value="Tryptophan synthase beta chain"/>
    <property type="match status" value="1"/>
</dbReference>
<evidence type="ECO:0000256" key="3">
    <source>
        <dbReference type="ARBA" id="ARBA00009982"/>
    </source>
</evidence>
<dbReference type="CDD" id="cd06446">
    <property type="entry name" value="Trp-synth_B"/>
    <property type="match status" value="1"/>
</dbReference>
<gene>
    <name evidence="11" type="primary">trpB</name>
    <name evidence="13" type="ORF">DGI_0602</name>
</gene>
<evidence type="ECO:0000313" key="13">
    <source>
        <dbReference type="EMBL" id="AGW12510.1"/>
    </source>
</evidence>
<accession>T2G7D8</accession>
<feature type="modified residue" description="N6-(pyridoxal phosphate)lysine" evidence="11">
    <location>
        <position position="90"/>
    </location>
</feature>
<dbReference type="InterPro" id="IPR023026">
    <property type="entry name" value="Trp_synth_beta/beta-like"/>
</dbReference>
<reference evidence="13 14" key="1">
    <citation type="journal article" date="2013" name="J. Bacteriol.">
        <title>Roles of HynAB and Ech, the only two hydrogenases found in the model sulfate reducer Desulfovibrio gigas.</title>
        <authorList>
            <person name="Morais-Silva F.O."/>
            <person name="Santos C.I."/>
            <person name="Rodrigues R."/>
            <person name="Pereira I.A."/>
            <person name="Rodrigues-Pousada C."/>
        </authorList>
    </citation>
    <scope>NUCLEOTIDE SEQUENCE [LARGE SCALE GENOMIC DNA]</scope>
    <source>
        <strain evidence="14">ATCC 19364 / DSM 1382 / NCIMB 9332 / VKM B-1759</strain>
    </source>
</reference>
<dbReference type="Gene3D" id="3.40.50.1100">
    <property type="match status" value="2"/>
</dbReference>
<evidence type="ECO:0000256" key="7">
    <source>
        <dbReference type="ARBA" id="ARBA00022898"/>
    </source>
</evidence>
<keyword evidence="7 11" id="KW-0663">Pyridoxal phosphate</keyword>
<evidence type="ECO:0000256" key="11">
    <source>
        <dbReference type="HAMAP-Rule" id="MF_00133"/>
    </source>
</evidence>
<dbReference type="InterPro" id="IPR006653">
    <property type="entry name" value="Trp_synth_b_CS"/>
</dbReference>
<evidence type="ECO:0000256" key="5">
    <source>
        <dbReference type="ARBA" id="ARBA00022605"/>
    </source>
</evidence>
<comment type="pathway">
    <text evidence="2 11">Amino-acid biosynthesis; L-tryptophan biosynthesis; L-tryptophan from chorismate: step 5/5.</text>
</comment>
<dbReference type="PROSITE" id="PS00168">
    <property type="entry name" value="TRP_SYNTHASE_BETA"/>
    <property type="match status" value="1"/>
</dbReference>
<evidence type="ECO:0000256" key="1">
    <source>
        <dbReference type="ARBA" id="ARBA00001933"/>
    </source>
</evidence>
<proteinExistence type="inferred from homology"/>
<dbReference type="Proteomes" id="UP000016587">
    <property type="component" value="Chromosome"/>
</dbReference>
<dbReference type="AlphaFoldDB" id="T2G7D8"/>
<dbReference type="PIRSF" id="PIRSF001413">
    <property type="entry name" value="Trp_syn_beta"/>
    <property type="match status" value="1"/>
</dbReference>
<evidence type="ECO:0000256" key="4">
    <source>
        <dbReference type="ARBA" id="ARBA00011270"/>
    </source>
</evidence>
<evidence type="ECO:0000313" key="14">
    <source>
        <dbReference type="Proteomes" id="UP000016587"/>
    </source>
</evidence>
<evidence type="ECO:0000256" key="6">
    <source>
        <dbReference type="ARBA" id="ARBA00022822"/>
    </source>
</evidence>
<protein>
    <recommendedName>
        <fullName evidence="11">Tryptophan synthase beta chain</fullName>
        <ecNumber evidence="11">4.2.1.20</ecNumber>
    </recommendedName>
</protein>
<feature type="domain" description="Tryptophan synthase beta chain-like PALP" evidence="12">
    <location>
        <begin position="57"/>
        <end position="380"/>
    </location>
</feature>
<dbReference type="InterPro" id="IPR001926">
    <property type="entry name" value="TrpB-like_PALP"/>
</dbReference>
<evidence type="ECO:0000259" key="12">
    <source>
        <dbReference type="Pfam" id="PF00291"/>
    </source>
</evidence>
<comment type="catalytic activity">
    <reaction evidence="10 11">
        <text>(1S,2R)-1-C-(indol-3-yl)glycerol 3-phosphate + L-serine = D-glyceraldehyde 3-phosphate + L-tryptophan + H2O</text>
        <dbReference type="Rhea" id="RHEA:10532"/>
        <dbReference type="ChEBI" id="CHEBI:15377"/>
        <dbReference type="ChEBI" id="CHEBI:33384"/>
        <dbReference type="ChEBI" id="CHEBI:57912"/>
        <dbReference type="ChEBI" id="CHEBI:58866"/>
        <dbReference type="ChEBI" id="CHEBI:59776"/>
        <dbReference type="EC" id="4.2.1.20"/>
    </reaction>
</comment>
<keyword evidence="9 11" id="KW-0456">Lyase</keyword>
<dbReference type="RefSeq" id="WP_021759163.1">
    <property type="nucleotide sequence ID" value="NC_022444.1"/>
</dbReference>
<dbReference type="HAMAP" id="MF_00133">
    <property type="entry name" value="Trp_synth_beta"/>
    <property type="match status" value="1"/>
</dbReference>
<comment type="function">
    <text evidence="11">The beta subunit is responsible for the synthesis of L-tryptophan from indole and L-serine.</text>
</comment>
<keyword evidence="14" id="KW-1185">Reference proteome</keyword>
<dbReference type="SUPFAM" id="SSF53686">
    <property type="entry name" value="Tryptophan synthase beta subunit-like PLP-dependent enzymes"/>
    <property type="match status" value="1"/>
</dbReference>
<dbReference type="InterPro" id="IPR036052">
    <property type="entry name" value="TrpB-like_PALP_sf"/>
</dbReference>
<dbReference type="PANTHER" id="PTHR48077:SF3">
    <property type="entry name" value="TRYPTOPHAN SYNTHASE"/>
    <property type="match status" value="1"/>
</dbReference>
<keyword evidence="8 11" id="KW-0057">Aromatic amino acid biosynthesis</keyword>
<dbReference type="PATRIC" id="fig|1121448.10.peg.602"/>
<evidence type="ECO:0000256" key="2">
    <source>
        <dbReference type="ARBA" id="ARBA00004733"/>
    </source>
</evidence>
<dbReference type="NCBIfam" id="TIGR00263">
    <property type="entry name" value="trpB"/>
    <property type="match status" value="1"/>
</dbReference>
<dbReference type="InterPro" id="IPR006654">
    <property type="entry name" value="Trp_synth_beta"/>
</dbReference>
<evidence type="ECO:0000256" key="8">
    <source>
        <dbReference type="ARBA" id="ARBA00023141"/>
    </source>
</evidence>
<name>T2G7D8_MEGG1</name>
<sequence length="400" mass="42908">MTTSAPLRAGWFGDFGGQFVPELLMPPLHELEEAYATIAASPAFKEELAGLMTDYVGRPTSLYRCRTLSKELGINLWLKREDLAHTGAHKINNTLGQALLTKHMGKTVLMAETGAGQHGVATATAAAMLGLECLVFMGATDVVRQAHNVRRMELLGATVHPVQSGTQTLKDAINAALRYWIAEQATTHYCIGSVVGPHPFPIIVRDFQRCIGDEMRAQFRAKIGRLPDYVVACCGGGSNAMGTFYPYIEDEGVQLVGVEAAGTGDPGCYHSATLTQGTNGVLHGTRTKLLQTEDGQILPSHSVAPGLDYPGVGPEHAWLQASGRARYECVNDVQALAAFHTLCRAEGIIPALESSHALAWVLENSASLPKGCHVAVTLSGRGDKDLGIIQEIQETQRKQA</sequence>
<evidence type="ECO:0000256" key="9">
    <source>
        <dbReference type="ARBA" id="ARBA00023239"/>
    </source>
</evidence>
<comment type="cofactor">
    <cofactor evidence="1 11">
        <name>pyridoxal 5'-phosphate</name>
        <dbReference type="ChEBI" id="CHEBI:597326"/>
    </cofactor>
</comment>
<comment type="similarity">
    <text evidence="3 11">Belongs to the TrpB family.</text>
</comment>
<evidence type="ECO:0000256" key="10">
    <source>
        <dbReference type="ARBA" id="ARBA00049047"/>
    </source>
</evidence>
<organism evidence="13 14">
    <name type="scientific">Megalodesulfovibrio gigas (strain ATCC 19364 / DSM 1382 / NCIMB 9332 / VKM B-1759)</name>
    <name type="common">Desulfovibrio gigas</name>
    <dbReference type="NCBI Taxonomy" id="1121448"/>
    <lineage>
        <taxon>Bacteria</taxon>
        <taxon>Pseudomonadati</taxon>
        <taxon>Thermodesulfobacteriota</taxon>
        <taxon>Desulfovibrionia</taxon>
        <taxon>Desulfovibrionales</taxon>
        <taxon>Desulfovibrionaceae</taxon>
        <taxon>Megalodesulfovibrio</taxon>
    </lineage>
</organism>
<dbReference type="FunFam" id="3.40.50.1100:FF:000004">
    <property type="entry name" value="Tryptophan synthase beta chain"/>
    <property type="match status" value="1"/>
</dbReference>
<dbReference type="Pfam" id="PF00291">
    <property type="entry name" value="PALP"/>
    <property type="match status" value="1"/>
</dbReference>